<accession>W1YGW2</accession>
<feature type="non-terminal residue" evidence="1">
    <location>
        <position position="1"/>
    </location>
</feature>
<evidence type="ECO:0000313" key="1">
    <source>
        <dbReference type="EMBL" id="ETJ41722.1"/>
    </source>
</evidence>
<proteinExistence type="predicted"/>
<organism evidence="1">
    <name type="scientific">human gut metagenome</name>
    <dbReference type="NCBI Taxonomy" id="408170"/>
    <lineage>
        <taxon>unclassified sequences</taxon>
        <taxon>metagenomes</taxon>
        <taxon>organismal metagenomes</taxon>
    </lineage>
</organism>
<name>W1YGW2_9ZZZZ</name>
<sequence>YAGFPRVLNALFTVKAVFEERNVL</sequence>
<protein>
    <recommendedName>
        <fullName evidence="2">Carboxymuconolactone decarboxylase family protein</fullName>
    </recommendedName>
</protein>
<gene>
    <name evidence="1" type="ORF">Q604_UNBC04348G0001</name>
</gene>
<dbReference type="EMBL" id="AZMM01004348">
    <property type="protein sequence ID" value="ETJ41722.1"/>
    <property type="molecule type" value="Genomic_DNA"/>
</dbReference>
<dbReference type="AlphaFoldDB" id="W1YGW2"/>
<evidence type="ECO:0008006" key="2">
    <source>
        <dbReference type="Google" id="ProtNLM"/>
    </source>
</evidence>
<reference evidence="1" key="1">
    <citation type="submission" date="2013-12" db="EMBL/GenBank/DDBJ databases">
        <title>A Varibaculum cambriense genome reconstructed from a premature infant gut community with otherwise low bacterial novelty that shifts toward anaerobic metabolism during the third week of life.</title>
        <authorList>
            <person name="Brown C.T."/>
            <person name="Sharon I."/>
            <person name="Thomas B.C."/>
            <person name="Castelle C.J."/>
            <person name="Morowitz M.J."/>
            <person name="Banfield J.F."/>
        </authorList>
    </citation>
    <scope>NUCLEOTIDE SEQUENCE</scope>
</reference>
<comment type="caution">
    <text evidence="1">The sequence shown here is derived from an EMBL/GenBank/DDBJ whole genome shotgun (WGS) entry which is preliminary data.</text>
</comment>